<reference evidence="2" key="1">
    <citation type="journal article" date="2019" name="G3 (Bethesda)">
        <title>Genome Assemblies of Two Rare Opportunistic Yeast Pathogens: Diutina rugosa (syn. Candida rugosa) and Trichomonascus ciferrii (syn. Candida ciferrii).</title>
        <authorList>
            <person name="Mixao V."/>
            <person name="Saus E."/>
            <person name="Hansen A.P."/>
            <person name="Lass-Florl C."/>
            <person name="Gabaldon T."/>
        </authorList>
    </citation>
    <scope>NUCLEOTIDE SEQUENCE</scope>
    <source>
        <strain evidence="2">CBS 4856</strain>
    </source>
</reference>
<keyword evidence="1" id="KW-1133">Transmembrane helix</keyword>
<comment type="caution">
    <text evidence="2">The sequence shown here is derived from an EMBL/GenBank/DDBJ whole genome shotgun (WGS) entry which is preliminary data.</text>
</comment>
<dbReference type="Proteomes" id="UP000761534">
    <property type="component" value="Unassembled WGS sequence"/>
</dbReference>
<evidence type="ECO:0000313" key="2">
    <source>
        <dbReference type="EMBL" id="KAA8912085.1"/>
    </source>
</evidence>
<dbReference type="EMBL" id="SWFS01000265">
    <property type="protein sequence ID" value="KAA8912085.1"/>
    <property type="molecule type" value="Genomic_DNA"/>
</dbReference>
<gene>
    <name evidence="2" type="ORF">TRICI_003625</name>
</gene>
<name>A0A642V3A8_9ASCO</name>
<evidence type="ECO:0000256" key="1">
    <source>
        <dbReference type="SAM" id="Phobius"/>
    </source>
</evidence>
<evidence type="ECO:0000313" key="3">
    <source>
        <dbReference type="Proteomes" id="UP000761534"/>
    </source>
</evidence>
<accession>A0A642V3A8</accession>
<organism evidence="2 3">
    <name type="scientific">Trichomonascus ciferrii</name>
    <dbReference type="NCBI Taxonomy" id="44093"/>
    <lineage>
        <taxon>Eukaryota</taxon>
        <taxon>Fungi</taxon>
        <taxon>Dikarya</taxon>
        <taxon>Ascomycota</taxon>
        <taxon>Saccharomycotina</taxon>
        <taxon>Dipodascomycetes</taxon>
        <taxon>Dipodascales</taxon>
        <taxon>Trichomonascaceae</taxon>
        <taxon>Trichomonascus</taxon>
        <taxon>Trichomonascus ciferrii complex</taxon>
    </lineage>
</organism>
<protein>
    <submittedName>
        <fullName evidence="2">Uncharacterized protein</fullName>
    </submittedName>
</protein>
<feature type="transmembrane region" description="Helical" evidence="1">
    <location>
        <begin position="101"/>
        <end position="121"/>
    </location>
</feature>
<dbReference type="VEuPathDB" id="FungiDB:TRICI_003625"/>
<dbReference type="AlphaFoldDB" id="A0A642V3A8"/>
<sequence length="186" mass="21379">MSMPADVIVVETRAAKVPRNEAYIPTEGTTLGHRETFHGDPPEVVRQILRQLNQLKEKGCPDTVNLNVIRDLFDCKAKDLPPTYFIDLAYEALGLKIEHHIFDLLLFVMVFTKLLARLYFLRVEFIKQPRKQPEKEDVLKCASLMFVGDLLKPPVVNLFRCKRQDQRNGLLRVLEAAYVFILANEG</sequence>
<keyword evidence="1" id="KW-0812">Transmembrane</keyword>
<keyword evidence="1" id="KW-0472">Membrane</keyword>
<proteinExistence type="predicted"/>
<keyword evidence="3" id="KW-1185">Reference proteome</keyword>